<evidence type="ECO:0000313" key="3">
    <source>
        <dbReference type="Proteomes" id="UP000292564"/>
    </source>
</evidence>
<accession>A0A4V2G7D3</accession>
<organism evidence="2 3">
    <name type="scientific">Krasilnikovia cinnamomea</name>
    <dbReference type="NCBI Taxonomy" id="349313"/>
    <lineage>
        <taxon>Bacteria</taxon>
        <taxon>Bacillati</taxon>
        <taxon>Actinomycetota</taxon>
        <taxon>Actinomycetes</taxon>
        <taxon>Micromonosporales</taxon>
        <taxon>Micromonosporaceae</taxon>
        <taxon>Krasilnikovia</taxon>
    </lineage>
</organism>
<dbReference type="RefSeq" id="WP_242624964.1">
    <property type="nucleotide sequence ID" value="NZ_SHKY01000001.1"/>
</dbReference>
<feature type="compositionally biased region" description="Basic residues" evidence="1">
    <location>
        <begin position="118"/>
        <end position="127"/>
    </location>
</feature>
<evidence type="ECO:0000313" key="2">
    <source>
        <dbReference type="EMBL" id="RZU52136.1"/>
    </source>
</evidence>
<feature type="compositionally biased region" description="Basic and acidic residues" evidence="1">
    <location>
        <begin position="84"/>
        <end position="93"/>
    </location>
</feature>
<sequence length="127" mass="14604">MVSVDQTEPADIVDRLLWRDAQHLLGRHDRPDADFNCVWCGRRWPCAPRRLAERANTAARRPWREAWTLRHDLNSIRPTGLHAGLRDNLDRRRTAGPAGADRRARRAANRTAHEPPPRHRANRGAFG</sequence>
<protein>
    <submittedName>
        <fullName evidence="2">Uncharacterized protein</fullName>
    </submittedName>
</protein>
<keyword evidence="3" id="KW-1185">Reference proteome</keyword>
<feature type="region of interest" description="Disordered" evidence="1">
    <location>
        <begin position="80"/>
        <end position="127"/>
    </location>
</feature>
<gene>
    <name evidence="2" type="ORF">EV385_3978</name>
</gene>
<dbReference type="Proteomes" id="UP000292564">
    <property type="component" value="Unassembled WGS sequence"/>
</dbReference>
<proteinExistence type="predicted"/>
<dbReference type="AlphaFoldDB" id="A0A4V2G7D3"/>
<evidence type="ECO:0000256" key="1">
    <source>
        <dbReference type="SAM" id="MobiDB-lite"/>
    </source>
</evidence>
<name>A0A4V2G7D3_9ACTN</name>
<dbReference type="EMBL" id="SHKY01000001">
    <property type="protein sequence ID" value="RZU52136.1"/>
    <property type="molecule type" value="Genomic_DNA"/>
</dbReference>
<reference evidence="2 3" key="1">
    <citation type="submission" date="2019-02" db="EMBL/GenBank/DDBJ databases">
        <title>Sequencing the genomes of 1000 actinobacteria strains.</title>
        <authorList>
            <person name="Klenk H.-P."/>
        </authorList>
    </citation>
    <scope>NUCLEOTIDE SEQUENCE [LARGE SCALE GENOMIC DNA]</scope>
    <source>
        <strain evidence="2 3">DSM 45162</strain>
    </source>
</reference>
<comment type="caution">
    <text evidence="2">The sequence shown here is derived from an EMBL/GenBank/DDBJ whole genome shotgun (WGS) entry which is preliminary data.</text>
</comment>